<feature type="chain" id="PRO_5021721950" evidence="1">
    <location>
        <begin position="35"/>
        <end position="1256"/>
    </location>
</feature>
<name>A0A517T9U7_9PLAN</name>
<dbReference type="InterPro" id="IPR013320">
    <property type="entry name" value="ConA-like_dom_sf"/>
</dbReference>
<evidence type="ECO:0000313" key="5">
    <source>
        <dbReference type="EMBL" id="QDT65148.1"/>
    </source>
</evidence>
<dbReference type="Pfam" id="PF07635">
    <property type="entry name" value="PSCyt1"/>
    <property type="match status" value="1"/>
</dbReference>
<evidence type="ECO:0000259" key="2">
    <source>
        <dbReference type="Pfam" id="PF07583"/>
    </source>
</evidence>
<dbReference type="PANTHER" id="PTHR35889:SF3">
    <property type="entry name" value="F-BOX DOMAIN-CONTAINING PROTEIN"/>
    <property type="match status" value="1"/>
</dbReference>
<feature type="signal peptide" evidence="1">
    <location>
        <begin position="1"/>
        <end position="34"/>
    </location>
</feature>
<feature type="domain" description="Cytochrome C Planctomycete-type" evidence="4">
    <location>
        <begin position="591"/>
        <end position="648"/>
    </location>
</feature>
<dbReference type="Pfam" id="PF07587">
    <property type="entry name" value="PSD1"/>
    <property type="match status" value="1"/>
</dbReference>
<dbReference type="InterPro" id="IPR022655">
    <property type="entry name" value="DUF1553"/>
</dbReference>
<dbReference type="Proteomes" id="UP000319976">
    <property type="component" value="Chromosome"/>
</dbReference>
<evidence type="ECO:0000259" key="3">
    <source>
        <dbReference type="Pfam" id="PF07587"/>
    </source>
</evidence>
<proteinExistence type="predicted"/>
<protein>
    <submittedName>
        <fullName evidence="5">Planctomycete cytochrome C</fullName>
    </submittedName>
</protein>
<dbReference type="Pfam" id="PF07583">
    <property type="entry name" value="PSCyt2"/>
    <property type="match status" value="1"/>
</dbReference>
<dbReference type="GO" id="GO:0009055">
    <property type="term" value="F:electron transfer activity"/>
    <property type="evidence" value="ECO:0007669"/>
    <property type="project" value="InterPro"/>
</dbReference>
<dbReference type="Pfam" id="PF13385">
    <property type="entry name" value="Laminin_G_3"/>
    <property type="match status" value="1"/>
</dbReference>
<dbReference type="InterPro" id="IPR011429">
    <property type="entry name" value="Cyt_c_Planctomycete-type"/>
</dbReference>
<dbReference type="RefSeq" id="WP_145262917.1">
    <property type="nucleotide sequence ID" value="NZ_CP036316.1"/>
</dbReference>
<evidence type="ECO:0000256" key="1">
    <source>
        <dbReference type="SAM" id="SignalP"/>
    </source>
</evidence>
<dbReference type="EMBL" id="CP036316">
    <property type="protein sequence ID" value="QDT65148.1"/>
    <property type="molecule type" value="Genomic_DNA"/>
</dbReference>
<dbReference type="Gene3D" id="2.60.120.200">
    <property type="match status" value="1"/>
</dbReference>
<keyword evidence="6" id="KW-1185">Reference proteome</keyword>
<evidence type="ECO:0000313" key="6">
    <source>
        <dbReference type="Proteomes" id="UP000319976"/>
    </source>
</evidence>
<dbReference type="PROSITE" id="PS51257">
    <property type="entry name" value="PROKAR_LIPOPROTEIN"/>
    <property type="match status" value="1"/>
</dbReference>
<evidence type="ECO:0000259" key="4">
    <source>
        <dbReference type="Pfam" id="PF07635"/>
    </source>
</evidence>
<organism evidence="5 6">
    <name type="scientific">Calycomorphotria hydatis</name>
    <dbReference type="NCBI Taxonomy" id="2528027"/>
    <lineage>
        <taxon>Bacteria</taxon>
        <taxon>Pseudomonadati</taxon>
        <taxon>Planctomycetota</taxon>
        <taxon>Planctomycetia</taxon>
        <taxon>Planctomycetales</taxon>
        <taxon>Planctomycetaceae</taxon>
        <taxon>Calycomorphotria</taxon>
    </lineage>
</organism>
<dbReference type="PANTHER" id="PTHR35889">
    <property type="entry name" value="CYCLOINULO-OLIGOSACCHARIDE FRUCTANOTRANSFERASE-RELATED"/>
    <property type="match status" value="1"/>
</dbReference>
<dbReference type="KEGG" id="chya:V22_23950"/>
<dbReference type="InterPro" id="IPR011444">
    <property type="entry name" value="DUF1549"/>
</dbReference>
<dbReference type="OrthoDB" id="289126at2"/>
<feature type="domain" description="DUF1549" evidence="2">
    <location>
        <begin position="678"/>
        <end position="852"/>
    </location>
</feature>
<keyword evidence="1" id="KW-0732">Signal</keyword>
<dbReference type="SUPFAM" id="SSF49899">
    <property type="entry name" value="Concanavalin A-like lectins/glucanases"/>
    <property type="match status" value="1"/>
</dbReference>
<reference evidence="5 6" key="1">
    <citation type="submission" date="2019-02" db="EMBL/GenBank/DDBJ databases">
        <title>Deep-cultivation of Planctomycetes and their phenomic and genomic characterization uncovers novel biology.</title>
        <authorList>
            <person name="Wiegand S."/>
            <person name="Jogler M."/>
            <person name="Boedeker C."/>
            <person name="Pinto D."/>
            <person name="Vollmers J."/>
            <person name="Rivas-Marin E."/>
            <person name="Kohn T."/>
            <person name="Peeters S.H."/>
            <person name="Heuer A."/>
            <person name="Rast P."/>
            <person name="Oberbeckmann S."/>
            <person name="Bunk B."/>
            <person name="Jeske O."/>
            <person name="Meyerdierks A."/>
            <person name="Storesund J.E."/>
            <person name="Kallscheuer N."/>
            <person name="Luecker S."/>
            <person name="Lage O.M."/>
            <person name="Pohl T."/>
            <person name="Merkel B.J."/>
            <person name="Hornburger P."/>
            <person name="Mueller R.-W."/>
            <person name="Bruemmer F."/>
            <person name="Labrenz M."/>
            <person name="Spormann A.M."/>
            <person name="Op den Camp H."/>
            <person name="Overmann J."/>
            <person name="Amann R."/>
            <person name="Jetten M.S.M."/>
            <person name="Mascher T."/>
            <person name="Medema M.H."/>
            <person name="Devos D.P."/>
            <person name="Kaster A.-K."/>
            <person name="Ovreas L."/>
            <person name="Rohde M."/>
            <person name="Galperin M.Y."/>
            <person name="Jogler C."/>
        </authorList>
    </citation>
    <scope>NUCLEOTIDE SEQUENCE [LARGE SCALE GENOMIC DNA]</scope>
    <source>
        <strain evidence="5 6">V22</strain>
    </source>
</reference>
<accession>A0A517T9U7</accession>
<feature type="domain" description="DUF1553" evidence="3">
    <location>
        <begin position="915"/>
        <end position="1173"/>
    </location>
</feature>
<sequence length="1256" mass="140665" precursor="true">MNIKFKHFNYSHALFIGGHCFLFLLIMSSCPLHAGDVNPIAHWGFGQEESSRLEPHGGVHRDVPGPRPELYPDFAVNNTAVRLDGKGARYTYADPGINSPFDFTNGDGITMEAWVKIDQIYEGENVYIIGKGRTGNPGFGTNNQNWALRVRQLRGQSCISLLFSAIAPESSTTDAKAKDVSWHRWTSNLGFTPGEGWHHIAIAYRFGEPDSILGVIDGKQVTGKWDADGPTRNTPTVDNDAIWIGSALGGSPSNSFRGDLDEISIYRKALPLKTLQSRYNGPGVSMSSVQVVEEMPELGDLPLNTVQLTYHEGMPSHTRWLFVGERVPAETMRWQSAAFLIDRLPQIYDSWGIRNNWKGPVLMRMAADVSLPRGNHRALMRVRGLSRLWINGKLIATGKPKTGGIHGFEPMTPPGLAPKLGLRIAEHRQQEVFGNFEVGSEDKTRVVLETLVGGGRFRTEPGETCVAIETADGNSFVLLQPEREREIHLTDQEVKSFLASQEFELRQFDDQRRRAAAQTQDAFWSHRHNYAAKWAKEHPAPEVPNQQKGQHPIEAFLDAKIQAALASSSQIPLQEVKQFHEEVLPILSENCFRCHGEKTQGGLVINSLDTARAGGDSGLPAIEPGDIENSEMIRRIHADSPEERMPPGEAVLSSKQITILEEWINRGANWPALPISPEEITKTPITSDHAFLRRVYLDTVGVIPTDAEAQEFLNDSSPDKRTRLIDRLLSDERWADHWTSYWQDLLAENPVLLNKSLNATGPFRWYIYDSFRDNKSFDRFVTELVLLRGSIHEGGSAGFGIAANNDAPLAAKGQIVSRAFLGIELQCARCHDSPYHSTTQQDLYSLAAMFKKQAVTVPSTSRVPAKFFEKQQRTSLIQVTLPLGEPVQPVWPFASLTEGIGEDSLKQLTRNSGDTREKLAALITSPQNQRFAEVTVNRVWRRLIGTGIVEPPDDWEGKKPSHPELLKWLAREFIAHQYDLKYVARLILTSDLYQRKGVQNALPKSPEKQFFIAPDRRRMTAEQIIDSLHEAVGKSMDVEELTFDPDAGFDSRRRINLGKPERAWMFSSLGNERDRPSLSLPKLRALADIMEAFGWQGARQNPRTDRDGDPNVLQPGVIQNSDAAVVLSRASHQSGLADAAVNAATPGQLIDTLFLKVLSRLPNEEERNLLTSLLDDGFNDRLLPDEEQEGVQPLEPLPRVTWSNHVQPEANTIAVELEQRARTGPPVDPRLREDWRKRYEDVVWSLINLSEFVWVP</sequence>
<gene>
    <name evidence="5" type="ORF">V22_23950</name>
</gene>
<dbReference type="GO" id="GO:0020037">
    <property type="term" value="F:heme binding"/>
    <property type="evidence" value="ECO:0007669"/>
    <property type="project" value="InterPro"/>
</dbReference>
<dbReference type="SUPFAM" id="SSF46626">
    <property type="entry name" value="Cytochrome c"/>
    <property type="match status" value="1"/>
</dbReference>
<dbReference type="InterPro" id="IPR036909">
    <property type="entry name" value="Cyt_c-like_dom_sf"/>
</dbReference>
<dbReference type="AlphaFoldDB" id="A0A517T9U7"/>